<sequence>MAIRDQLPDFTPDLVDPLRHYCLPQLPARSLAALRLVSRAYLDIVDQASGLAWTQAACGLGIHPLQLPQNQIDGFLLQDKLREEAVLLAKMRAGKSAAACDIHLDLDECIKSMQPSPPIAQGCLLAILIRDAQEAVEHLSVVETTNGKWSTILTTLSLDTSSDSPLDPLTRRMRREAQNLNISVDDHLDMFDAQKHTGRIGPLHELLEFRWLPSGQAFWLLGRYKGRDCSMQVIAADDGHSLASREILEEEETLIAVPAHACPEIGVTIDKSSQSTLKVYNLATLQIRDRVELGHGRAGRASMYAKALKISSDGADQSS</sequence>
<name>A0AAW1T6Y8_9CHLO</name>
<dbReference type="AlphaFoldDB" id="A0AAW1T6Y8"/>
<evidence type="ECO:0000313" key="2">
    <source>
        <dbReference type="Proteomes" id="UP001485043"/>
    </source>
</evidence>
<accession>A0AAW1T6Y8</accession>
<dbReference type="EMBL" id="JALJOV010000260">
    <property type="protein sequence ID" value="KAK9865315.1"/>
    <property type="molecule type" value="Genomic_DNA"/>
</dbReference>
<keyword evidence="2" id="KW-1185">Reference proteome</keyword>
<evidence type="ECO:0008006" key="3">
    <source>
        <dbReference type="Google" id="ProtNLM"/>
    </source>
</evidence>
<comment type="caution">
    <text evidence="1">The sequence shown here is derived from an EMBL/GenBank/DDBJ whole genome shotgun (WGS) entry which is preliminary data.</text>
</comment>
<organism evidence="1 2">
    <name type="scientific">Apatococcus fuscideae</name>
    <dbReference type="NCBI Taxonomy" id="2026836"/>
    <lineage>
        <taxon>Eukaryota</taxon>
        <taxon>Viridiplantae</taxon>
        <taxon>Chlorophyta</taxon>
        <taxon>core chlorophytes</taxon>
        <taxon>Trebouxiophyceae</taxon>
        <taxon>Chlorellales</taxon>
        <taxon>Chlorellaceae</taxon>
        <taxon>Apatococcus</taxon>
    </lineage>
</organism>
<evidence type="ECO:0000313" key="1">
    <source>
        <dbReference type="EMBL" id="KAK9865315.1"/>
    </source>
</evidence>
<gene>
    <name evidence="1" type="ORF">WJX84_004546</name>
</gene>
<reference evidence="1 2" key="1">
    <citation type="journal article" date="2024" name="Nat. Commun.">
        <title>Phylogenomics reveals the evolutionary origins of lichenization in chlorophyte algae.</title>
        <authorList>
            <person name="Puginier C."/>
            <person name="Libourel C."/>
            <person name="Otte J."/>
            <person name="Skaloud P."/>
            <person name="Haon M."/>
            <person name="Grisel S."/>
            <person name="Petersen M."/>
            <person name="Berrin J.G."/>
            <person name="Delaux P.M."/>
            <person name="Dal Grande F."/>
            <person name="Keller J."/>
        </authorList>
    </citation>
    <scope>NUCLEOTIDE SEQUENCE [LARGE SCALE GENOMIC DNA]</scope>
    <source>
        <strain evidence="1 2">SAG 2523</strain>
    </source>
</reference>
<proteinExistence type="predicted"/>
<protein>
    <recommendedName>
        <fullName evidence="3">F-box domain-containing protein</fullName>
    </recommendedName>
</protein>
<dbReference type="Proteomes" id="UP001485043">
    <property type="component" value="Unassembled WGS sequence"/>
</dbReference>